<evidence type="ECO:0000259" key="3">
    <source>
        <dbReference type="Pfam" id="PF18152"/>
    </source>
</evidence>
<dbReference type="InterPro" id="IPR052899">
    <property type="entry name" value="Class-I_DAHP_synthase"/>
</dbReference>
<dbReference type="InterPro" id="IPR006268">
    <property type="entry name" value="DAHP_syn_2"/>
</dbReference>
<dbReference type="RefSeq" id="WP_150356961.1">
    <property type="nucleotide sequence ID" value="NZ_JAJJPB010000008.1"/>
</dbReference>
<comment type="caution">
    <text evidence="4">The sequence shown here is derived from an EMBL/GenBank/DDBJ whole genome shotgun (WGS) entry which is preliminary data.</text>
</comment>
<feature type="domain" description="DAHP synthase ferredoxin-like" evidence="3">
    <location>
        <begin position="1"/>
        <end position="68"/>
    </location>
</feature>
<dbReference type="NCBIfam" id="NF006421">
    <property type="entry name" value="PRK08673.1"/>
    <property type="match status" value="1"/>
</dbReference>
<dbReference type="Proteomes" id="UP001165422">
    <property type="component" value="Unassembled WGS sequence"/>
</dbReference>
<sequence>MIVIMKPKSPLKEIMMLKQKIEMDNDVSVNVIQGKEYCVLGLIGDTTTVDAGKIRANEFVENVKKVQQPYKLSNRLFHPDNTVVKIKDGSIGGDELAVIAGPCSVESEEQIVSIAKDVKKSGAKFLRGGAFKPRTSPYSFQGLRVRGLELLKIAREETGLPIVTEIMSTDMIDRFVEDVDIIQVGARNMQNFELLKQLGKTKKPILLKRGISATIEELLMSAEYIMSGGNENVILCERGIRTFETYTRNTLDLSAVPVIKKLSHLPVIVDPSHAAGIWWMVEPLAKAAVAVGADGLMIEVHNDPVNAKCDGQQSIKPKVFQKLMKDIDKMINAGMSREYDVVNI</sequence>
<dbReference type="PANTHER" id="PTHR43018">
    <property type="entry name" value="PHOSPHO-2-DEHYDRO-3-DEOXYHEPTONATE ALDOLASE"/>
    <property type="match status" value="1"/>
</dbReference>
<dbReference type="NCBIfam" id="TIGR01361">
    <property type="entry name" value="DAHP_synth_Bsub"/>
    <property type="match status" value="1"/>
</dbReference>
<dbReference type="InterPro" id="IPR006218">
    <property type="entry name" value="DAHP1/KDSA"/>
</dbReference>
<dbReference type="EMBL" id="JAJJPB010000008">
    <property type="protein sequence ID" value="MCC9294835.1"/>
    <property type="molecule type" value="Genomic_DNA"/>
</dbReference>
<organism evidence="4 5">
    <name type="scientific">Clostridium aromativorans</name>
    <dbReference type="NCBI Taxonomy" id="2836848"/>
    <lineage>
        <taxon>Bacteria</taxon>
        <taxon>Bacillati</taxon>
        <taxon>Bacillota</taxon>
        <taxon>Clostridia</taxon>
        <taxon>Eubacteriales</taxon>
        <taxon>Clostridiaceae</taxon>
        <taxon>Clostridium</taxon>
    </lineage>
</organism>
<evidence type="ECO:0000313" key="5">
    <source>
        <dbReference type="Proteomes" id="UP001165422"/>
    </source>
</evidence>
<proteinExistence type="predicted"/>
<evidence type="ECO:0000259" key="2">
    <source>
        <dbReference type="Pfam" id="PF00793"/>
    </source>
</evidence>
<dbReference type="Gene3D" id="3.30.70.1140">
    <property type="entry name" value="Phospho-2-dehydro-3-deoxyheptonate aldolase, domain 1"/>
    <property type="match status" value="1"/>
</dbReference>
<dbReference type="PANTHER" id="PTHR43018:SF1">
    <property type="entry name" value="PROTEIN AROA(G)"/>
    <property type="match status" value="1"/>
</dbReference>
<dbReference type="EC" id="2.5.1.54" evidence="4"/>
<dbReference type="InterPro" id="IPR041071">
    <property type="entry name" value="DAHP_snth_FXD"/>
</dbReference>
<evidence type="ECO:0000256" key="1">
    <source>
        <dbReference type="ARBA" id="ARBA00022679"/>
    </source>
</evidence>
<accession>A0ABS8N4U5</accession>
<dbReference type="NCBIfam" id="NF009239">
    <property type="entry name" value="PRK12595.1"/>
    <property type="match status" value="1"/>
</dbReference>
<dbReference type="Gene3D" id="3.20.20.70">
    <property type="entry name" value="Aldolase class I"/>
    <property type="match status" value="1"/>
</dbReference>
<keyword evidence="1 4" id="KW-0808">Transferase</keyword>
<dbReference type="Pfam" id="PF18152">
    <property type="entry name" value="DAHP_snth_FXD"/>
    <property type="match status" value="1"/>
</dbReference>
<feature type="domain" description="DAHP synthetase I/KDSA" evidence="2">
    <location>
        <begin position="83"/>
        <end position="331"/>
    </location>
</feature>
<dbReference type="GO" id="GO:0003849">
    <property type="term" value="F:3-deoxy-7-phosphoheptulonate synthase activity"/>
    <property type="evidence" value="ECO:0007669"/>
    <property type="project" value="UniProtKB-EC"/>
</dbReference>
<dbReference type="Pfam" id="PF00793">
    <property type="entry name" value="DAHP_synth_1"/>
    <property type="match status" value="1"/>
</dbReference>
<keyword evidence="5" id="KW-1185">Reference proteome</keyword>
<protein>
    <submittedName>
        <fullName evidence="4">3-deoxy-7-phosphoheptulonate synthase</fullName>
        <ecNumber evidence="4">2.5.1.54</ecNumber>
    </submittedName>
</protein>
<evidence type="ECO:0000313" key="4">
    <source>
        <dbReference type="EMBL" id="MCC9294835.1"/>
    </source>
</evidence>
<dbReference type="InterPro" id="IPR013785">
    <property type="entry name" value="Aldolase_TIM"/>
</dbReference>
<dbReference type="SUPFAM" id="SSF51569">
    <property type="entry name" value="Aldolase"/>
    <property type="match status" value="1"/>
</dbReference>
<gene>
    <name evidence="4" type="primary">aroF</name>
    <name evidence="4" type="ORF">LN736_08190</name>
</gene>
<name>A0ABS8N4U5_9CLOT</name>
<reference evidence="4" key="1">
    <citation type="submission" date="2021-11" db="EMBL/GenBank/DDBJ databases">
        <authorList>
            <person name="Qingchun L."/>
            <person name="Dong Z."/>
            <person name="Zongwei Q."/>
            <person name="Jia Z."/>
            <person name="Duotao L."/>
        </authorList>
    </citation>
    <scope>NUCLEOTIDE SEQUENCE</scope>
    <source>
        <strain evidence="4">WLY-B-L2</strain>
    </source>
</reference>